<reference evidence="2" key="1">
    <citation type="submission" date="2013-09" db="EMBL/GenBank/DDBJ databases">
        <title>Corchorus olitorius genome sequencing.</title>
        <authorList>
            <person name="Alam M."/>
            <person name="Haque M.S."/>
            <person name="Islam M.S."/>
            <person name="Emdad E.M."/>
            <person name="Islam M.M."/>
            <person name="Ahmed B."/>
            <person name="Halim A."/>
            <person name="Hossen Q.M.M."/>
            <person name="Hossain M.Z."/>
            <person name="Ahmed R."/>
            <person name="Khan M.M."/>
            <person name="Islam R."/>
            <person name="Rashid M.M."/>
            <person name="Khan S.A."/>
            <person name="Rahman M.S."/>
            <person name="Alam M."/>
            <person name="Yahiya A.S."/>
            <person name="Khan M.S."/>
            <person name="Azam M.S."/>
            <person name="Haque T."/>
            <person name="Lashkar M.Z.H."/>
            <person name="Akhand A.I."/>
            <person name="Morshed G."/>
            <person name="Roy S."/>
            <person name="Uddin K.S."/>
            <person name="Rabeya T."/>
            <person name="Hossain A.S."/>
            <person name="Chowdhury A."/>
            <person name="Snigdha A.R."/>
            <person name="Mortoza M.S."/>
            <person name="Matin S.A."/>
            <person name="Hoque S.M.E."/>
            <person name="Islam M.K."/>
            <person name="Roy D.K."/>
            <person name="Haider R."/>
            <person name="Moosa M.M."/>
            <person name="Elias S.M."/>
            <person name="Hasan A.M."/>
            <person name="Jahan S."/>
            <person name="Shafiuddin M."/>
            <person name="Mahmood N."/>
            <person name="Shommy N.S."/>
        </authorList>
    </citation>
    <scope>NUCLEOTIDE SEQUENCE [LARGE SCALE GENOMIC DNA]</scope>
    <source>
        <strain evidence="2">cv. O-4</strain>
    </source>
</reference>
<dbReference type="Proteomes" id="UP000187203">
    <property type="component" value="Unassembled WGS sequence"/>
</dbReference>
<evidence type="ECO:0000313" key="1">
    <source>
        <dbReference type="EMBL" id="OMP13636.1"/>
    </source>
</evidence>
<comment type="caution">
    <text evidence="1">The sequence shown here is derived from an EMBL/GenBank/DDBJ whole genome shotgun (WGS) entry which is preliminary data.</text>
</comment>
<dbReference type="EMBL" id="AWUE01003682">
    <property type="protein sequence ID" value="OMP13636.1"/>
    <property type="molecule type" value="Genomic_DNA"/>
</dbReference>
<keyword evidence="2" id="KW-1185">Reference proteome</keyword>
<protein>
    <submittedName>
        <fullName evidence="1">Uncharacterized protein</fullName>
    </submittedName>
</protein>
<gene>
    <name evidence="1" type="ORF">COLO4_01252</name>
</gene>
<proteinExistence type="predicted"/>
<name>A0A1R3L2S0_9ROSI</name>
<organism evidence="1 2">
    <name type="scientific">Corchorus olitorius</name>
    <dbReference type="NCBI Taxonomy" id="93759"/>
    <lineage>
        <taxon>Eukaryota</taxon>
        <taxon>Viridiplantae</taxon>
        <taxon>Streptophyta</taxon>
        <taxon>Embryophyta</taxon>
        <taxon>Tracheophyta</taxon>
        <taxon>Spermatophyta</taxon>
        <taxon>Magnoliopsida</taxon>
        <taxon>eudicotyledons</taxon>
        <taxon>Gunneridae</taxon>
        <taxon>Pentapetalae</taxon>
        <taxon>rosids</taxon>
        <taxon>malvids</taxon>
        <taxon>Malvales</taxon>
        <taxon>Malvaceae</taxon>
        <taxon>Grewioideae</taxon>
        <taxon>Apeibeae</taxon>
        <taxon>Corchorus</taxon>
    </lineage>
</organism>
<sequence>MRWSATPMTPVRCRTAGCCWPAATAMRPTACAPVSTTRAASSRTRGRSWSCVTTGRRRTWAIPGQLCCRTGAPWSPITSATPRAHAASRRRCSGRDGAKGRVLQLDDIPGKDLIDHGPHFRRRLAALGVRQAEDGLSQVAGHLHFQGQPFPGACRVVHACKIYHGMNGADLRFQPCVEMAASQGRVRVEGRVVPGNTEVPPPGGVVLFKHFRYSCPVGMAKPKCRPSRWKKAPLGPPGGCDSKASTMLAMVKGLLADPRFISVRASPGIRTLT</sequence>
<evidence type="ECO:0000313" key="2">
    <source>
        <dbReference type="Proteomes" id="UP000187203"/>
    </source>
</evidence>
<accession>A0A1R3L2S0</accession>
<dbReference type="AlphaFoldDB" id="A0A1R3L2S0"/>